<protein>
    <recommendedName>
        <fullName evidence="3">WDR60</fullName>
    </recommendedName>
</protein>
<dbReference type="PANTHER" id="PTHR16022:SF0">
    <property type="entry name" value="CYTOPLASMIC DYNEIN 2 INTERMEDIATE CHAIN 1"/>
    <property type="match status" value="1"/>
</dbReference>
<keyword evidence="2" id="KW-1185">Reference proteome</keyword>
<dbReference type="EMBL" id="VXIV02001821">
    <property type="protein sequence ID" value="KAF6029361.1"/>
    <property type="molecule type" value="Genomic_DNA"/>
</dbReference>
<evidence type="ECO:0000313" key="1">
    <source>
        <dbReference type="EMBL" id="KAF6029361.1"/>
    </source>
</evidence>
<dbReference type="SMART" id="SM00320">
    <property type="entry name" value="WD40"/>
    <property type="match status" value="3"/>
</dbReference>
<accession>A0A7J7JUM2</accession>
<dbReference type="GO" id="GO:0045504">
    <property type="term" value="F:dynein heavy chain binding"/>
    <property type="evidence" value="ECO:0007669"/>
    <property type="project" value="InterPro"/>
</dbReference>
<comment type="caution">
    <text evidence="1">The sequence shown here is derived from an EMBL/GenBank/DDBJ whole genome shotgun (WGS) entry which is preliminary data.</text>
</comment>
<evidence type="ECO:0008006" key="3">
    <source>
        <dbReference type="Google" id="ProtNLM"/>
    </source>
</evidence>
<reference evidence="1" key="1">
    <citation type="submission" date="2020-06" db="EMBL/GenBank/DDBJ databases">
        <title>Draft genome of Bugula neritina, a colonial animal packing powerful symbionts and potential medicines.</title>
        <authorList>
            <person name="Rayko M."/>
        </authorList>
    </citation>
    <scope>NUCLEOTIDE SEQUENCE [LARGE SCALE GENOMIC DNA]</scope>
    <source>
        <strain evidence="1">Kwan_BN1</strain>
    </source>
</reference>
<dbReference type="InterPro" id="IPR042505">
    <property type="entry name" value="DYNC2I1"/>
</dbReference>
<proteinExistence type="predicted"/>
<sequence length="396" mass="43686">MLITISYYYIDRTSFYNPVDKKLDKYGMIGVWNTNDPSQPQKIVASASMPTCCCFSPIKTTLVFGGMQDGSLVAWDLREPPTMHHSYICGGQDWLLRFPTYNTAGVLQYDNHNSPITALVPVLTDSGKAASQEAGSGLSFQLATLERNGIVNLWVVAEILETNMAGSESDLGLSPNGKIKLLKSSTISLTAINKIDINQSLYTLDLKLNPTNHNHFYVATDSGVVLHGTRFGTQKIIPRCYKSVDTTPCVITSVDLHPFGHPVLLAGCEDGSIRLHHLSAESPIIIWETSTNGSAIRKVLWSRSCAYIIFVLDSNSIVHMWDLLRNDAEPMASEQVSEANSSAVDMCLSDESQSHSRPKMVVNYDDGKVQVHLLSSHVSNLQPGENEQFSRFVEQL</sequence>
<name>A0A7J7JUM2_BUGNE</name>
<dbReference type="PANTHER" id="PTHR16022">
    <property type="entry name" value="WD REPEAT DOMAIN 60"/>
    <property type="match status" value="1"/>
</dbReference>
<dbReference type="Gene3D" id="2.130.10.10">
    <property type="entry name" value="YVTN repeat-like/Quinoprotein amine dehydrogenase"/>
    <property type="match status" value="2"/>
</dbReference>
<gene>
    <name evidence="1" type="ORF">EB796_012331</name>
</gene>
<organism evidence="1 2">
    <name type="scientific">Bugula neritina</name>
    <name type="common">Brown bryozoan</name>
    <name type="synonym">Sertularia neritina</name>
    <dbReference type="NCBI Taxonomy" id="10212"/>
    <lineage>
        <taxon>Eukaryota</taxon>
        <taxon>Metazoa</taxon>
        <taxon>Spiralia</taxon>
        <taxon>Lophotrochozoa</taxon>
        <taxon>Bryozoa</taxon>
        <taxon>Gymnolaemata</taxon>
        <taxon>Cheilostomatida</taxon>
        <taxon>Flustrina</taxon>
        <taxon>Buguloidea</taxon>
        <taxon>Bugulidae</taxon>
        <taxon>Bugula</taxon>
    </lineage>
</organism>
<dbReference type="Proteomes" id="UP000593567">
    <property type="component" value="Unassembled WGS sequence"/>
</dbReference>
<dbReference type="InterPro" id="IPR036322">
    <property type="entry name" value="WD40_repeat_dom_sf"/>
</dbReference>
<dbReference type="SUPFAM" id="SSF50978">
    <property type="entry name" value="WD40 repeat-like"/>
    <property type="match status" value="1"/>
</dbReference>
<dbReference type="InterPro" id="IPR001680">
    <property type="entry name" value="WD40_rpt"/>
</dbReference>
<dbReference type="AlphaFoldDB" id="A0A7J7JUM2"/>
<dbReference type="GO" id="GO:0045503">
    <property type="term" value="F:dynein light chain binding"/>
    <property type="evidence" value="ECO:0007669"/>
    <property type="project" value="InterPro"/>
</dbReference>
<dbReference type="OrthoDB" id="2162425at2759"/>
<dbReference type="GO" id="GO:0005929">
    <property type="term" value="C:cilium"/>
    <property type="evidence" value="ECO:0007669"/>
    <property type="project" value="GOC"/>
</dbReference>
<dbReference type="GO" id="GO:0005868">
    <property type="term" value="C:cytoplasmic dynein complex"/>
    <property type="evidence" value="ECO:0007669"/>
    <property type="project" value="InterPro"/>
</dbReference>
<dbReference type="GO" id="GO:0042073">
    <property type="term" value="P:intraciliary transport"/>
    <property type="evidence" value="ECO:0007669"/>
    <property type="project" value="InterPro"/>
</dbReference>
<evidence type="ECO:0000313" key="2">
    <source>
        <dbReference type="Proteomes" id="UP000593567"/>
    </source>
</evidence>
<dbReference type="InterPro" id="IPR015943">
    <property type="entry name" value="WD40/YVTN_repeat-like_dom_sf"/>
</dbReference>